<dbReference type="Proteomes" id="UP000461739">
    <property type="component" value="Unassembled WGS sequence"/>
</dbReference>
<sequence length="244" mass="29518">MSGEIVQLTAWLSNYQRNQYTEIYERMKDKHISAMALLFQNHEKSAEEHYKQLEIEYSTAFDWENTNPGDVFQMIHEKAYEFYEFEVLMEHNYHLSFLANMYQIFEQQLRSFAYSELNHRLSPVRTKKLARFGTNMNEIKEAYKAMGYDLEKNMYWETIRTLSDIVNTFKHGVGRSAKRLLKKHPEIFKIDTYNNQRVMDRELTTNFVVVFDIKKIDFNVYANVLINFWEDFPEYLEGTYRFEE</sequence>
<evidence type="ECO:0000313" key="2">
    <source>
        <dbReference type="Proteomes" id="UP000461739"/>
    </source>
</evidence>
<evidence type="ECO:0000313" key="1">
    <source>
        <dbReference type="EMBL" id="KAB2447026.1"/>
    </source>
</evidence>
<gene>
    <name evidence="1" type="ORF">F8165_26010</name>
</gene>
<reference evidence="1 2" key="1">
    <citation type="submission" date="2019-10" db="EMBL/GenBank/DDBJ databases">
        <title>Bacillus from the desert of Cuatro Cinegas, Coahuila.</title>
        <authorList>
            <person name="Olmedo-Alvarez G."/>
            <person name="Saldana S."/>
            <person name="Barcelo D."/>
        </authorList>
    </citation>
    <scope>NUCLEOTIDE SEQUENCE [LARGE SCALE GENOMIC DNA]</scope>
    <source>
        <strain evidence="1 2">CH316_11T</strain>
    </source>
</reference>
<dbReference type="RefSeq" id="WP_151527282.1">
    <property type="nucleotide sequence ID" value="NZ_JBNTLZ010000002.1"/>
</dbReference>
<name>A0AAN6B5Y0_BACCE</name>
<proteinExistence type="predicted"/>
<organism evidence="1 2">
    <name type="scientific">Bacillus cereus</name>
    <dbReference type="NCBI Taxonomy" id="1396"/>
    <lineage>
        <taxon>Bacteria</taxon>
        <taxon>Bacillati</taxon>
        <taxon>Bacillota</taxon>
        <taxon>Bacilli</taxon>
        <taxon>Bacillales</taxon>
        <taxon>Bacillaceae</taxon>
        <taxon>Bacillus</taxon>
        <taxon>Bacillus cereus group</taxon>
    </lineage>
</organism>
<protein>
    <submittedName>
        <fullName evidence="1">Uncharacterized protein</fullName>
    </submittedName>
</protein>
<accession>A0AAN6B5Y0</accession>
<dbReference type="EMBL" id="WBPI01000023">
    <property type="protein sequence ID" value="KAB2447026.1"/>
    <property type="molecule type" value="Genomic_DNA"/>
</dbReference>
<comment type="caution">
    <text evidence="1">The sequence shown here is derived from an EMBL/GenBank/DDBJ whole genome shotgun (WGS) entry which is preliminary data.</text>
</comment>
<dbReference type="AlphaFoldDB" id="A0AAN6B5Y0"/>